<keyword evidence="3" id="KW-1185">Reference proteome</keyword>
<reference evidence="2 3" key="1">
    <citation type="submission" date="2020-06" db="EMBL/GenBank/DDBJ databases">
        <authorList>
            <person name="Li R."/>
            <person name="Bekaert M."/>
        </authorList>
    </citation>
    <scope>NUCLEOTIDE SEQUENCE [LARGE SCALE GENOMIC DNA]</scope>
    <source>
        <strain evidence="3">wild</strain>
    </source>
</reference>
<dbReference type="EMBL" id="CACVKT020002643">
    <property type="protein sequence ID" value="CAC5379160.1"/>
    <property type="molecule type" value="Genomic_DNA"/>
</dbReference>
<gene>
    <name evidence="2" type="ORF">MCOR_15252</name>
</gene>
<sequence>MNKSSNNTSDINDLNALMSSLSESVNLFYNQLSIRIDRLENNITQKIEKIIDRKIETAICKERSNIKKDMNKMEKKMESNISKCRTDLKQDVQSVKKGLSDFKKTYAEAARQTPMLMSREDHQNNVIIRNLTESKNENLLNKLDGLLKDGLKLKEISVKSPDRKKSSNDSRPGVIIVSFESSEEK</sequence>
<feature type="compositionally biased region" description="Basic and acidic residues" evidence="1">
    <location>
        <begin position="158"/>
        <end position="168"/>
    </location>
</feature>
<name>A0A6J8B753_MYTCO</name>
<dbReference type="AlphaFoldDB" id="A0A6J8B753"/>
<evidence type="ECO:0000313" key="3">
    <source>
        <dbReference type="Proteomes" id="UP000507470"/>
    </source>
</evidence>
<evidence type="ECO:0000256" key="1">
    <source>
        <dbReference type="SAM" id="MobiDB-lite"/>
    </source>
</evidence>
<dbReference type="Proteomes" id="UP000507470">
    <property type="component" value="Unassembled WGS sequence"/>
</dbReference>
<feature type="region of interest" description="Disordered" evidence="1">
    <location>
        <begin position="158"/>
        <end position="185"/>
    </location>
</feature>
<protein>
    <submittedName>
        <fullName evidence="2">Uncharacterized protein</fullName>
    </submittedName>
</protein>
<organism evidence="2 3">
    <name type="scientific">Mytilus coruscus</name>
    <name type="common">Sea mussel</name>
    <dbReference type="NCBI Taxonomy" id="42192"/>
    <lineage>
        <taxon>Eukaryota</taxon>
        <taxon>Metazoa</taxon>
        <taxon>Spiralia</taxon>
        <taxon>Lophotrochozoa</taxon>
        <taxon>Mollusca</taxon>
        <taxon>Bivalvia</taxon>
        <taxon>Autobranchia</taxon>
        <taxon>Pteriomorphia</taxon>
        <taxon>Mytilida</taxon>
        <taxon>Mytiloidea</taxon>
        <taxon>Mytilidae</taxon>
        <taxon>Mytilinae</taxon>
        <taxon>Mytilus</taxon>
    </lineage>
</organism>
<evidence type="ECO:0000313" key="2">
    <source>
        <dbReference type="EMBL" id="CAC5379160.1"/>
    </source>
</evidence>
<dbReference type="OrthoDB" id="10503068at2759"/>
<proteinExistence type="predicted"/>
<accession>A0A6J8B753</accession>